<protein>
    <submittedName>
        <fullName evidence="2">Uncharacterized protein</fullName>
    </submittedName>
</protein>
<evidence type="ECO:0000313" key="2">
    <source>
        <dbReference type="EMBL" id="CAE7035371.1"/>
    </source>
</evidence>
<gene>
    <name evidence="2" type="ORF">SNAT2548_LOCUS4289</name>
</gene>
<proteinExistence type="predicted"/>
<dbReference type="AlphaFoldDB" id="A0A812IK97"/>
<feature type="region of interest" description="Disordered" evidence="1">
    <location>
        <begin position="225"/>
        <end position="253"/>
    </location>
</feature>
<evidence type="ECO:0000313" key="3">
    <source>
        <dbReference type="Proteomes" id="UP000604046"/>
    </source>
</evidence>
<dbReference type="OrthoDB" id="433684at2759"/>
<dbReference type="EMBL" id="CAJNDS010000263">
    <property type="protein sequence ID" value="CAE7035371.1"/>
    <property type="molecule type" value="Genomic_DNA"/>
</dbReference>
<keyword evidence="3" id="KW-1185">Reference proteome</keyword>
<name>A0A812IK97_9DINO</name>
<organism evidence="2 3">
    <name type="scientific">Symbiodinium natans</name>
    <dbReference type="NCBI Taxonomy" id="878477"/>
    <lineage>
        <taxon>Eukaryota</taxon>
        <taxon>Sar</taxon>
        <taxon>Alveolata</taxon>
        <taxon>Dinophyceae</taxon>
        <taxon>Suessiales</taxon>
        <taxon>Symbiodiniaceae</taxon>
        <taxon>Symbiodinium</taxon>
    </lineage>
</organism>
<reference evidence="2" key="1">
    <citation type="submission" date="2021-02" db="EMBL/GenBank/DDBJ databases">
        <authorList>
            <person name="Dougan E. K."/>
            <person name="Rhodes N."/>
            <person name="Thang M."/>
            <person name="Chan C."/>
        </authorList>
    </citation>
    <scope>NUCLEOTIDE SEQUENCE</scope>
</reference>
<feature type="compositionally biased region" description="Basic and acidic residues" evidence="1">
    <location>
        <begin position="232"/>
        <end position="253"/>
    </location>
</feature>
<sequence length="253" mass="28497">MASFGNLEIKPCRLEGDSGWDGDDGMTKVRTLRGHAGHARPSEGAVVARRDVHFNSSGFRGIAQEAEATVCMLKDAIAKKKKMKDDEASSIDTSSLWYVKLPEELAKKAKSGTKVMVKRGEEELEACLVSYPDKANTRNSLRHRKKALWELCPSPGPKEKKVPDEDPFPCGGREKLRDEKFKWKPGDAFEFIGSCRSSLAIRHPGMKDFDEDEDERFQMAVRDMTREHRKKLAEEAKEAAAKEAEKEEPKEDE</sequence>
<evidence type="ECO:0000256" key="1">
    <source>
        <dbReference type="SAM" id="MobiDB-lite"/>
    </source>
</evidence>
<dbReference type="Proteomes" id="UP000604046">
    <property type="component" value="Unassembled WGS sequence"/>
</dbReference>
<accession>A0A812IK97</accession>
<comment type="caution">
    <text evidence="2">The sequence shown here is derived from an EMBL/GenBank/DDBJ whole genome shotgun (WGS) entry which is preliminary data.</text>
</comment>